<dbReference type="InParanoid" id="A0A2P6NXB1"/>
<proteinExistence type="predicted"/>
<dbReference type="EMBL" id="MDYQ01000009">
    <property type="protein sequence ID" value="PRP88587.1"/>
    <property type="molecule type" value="Genomic_DNA"/>
</dbReference>
<feature type="compositionally biased region" description="Low complexity" evidence="1">
    <location>
        <begin position="33"/>
        <end position="56"/>
    </location>
</feature>
<comment type="caution">
    <text evidence="2">The sequence shown here is derived from an EMBL/GenBank/DDBJ whole genome shotgun (WGS) entry which is preliminary data.</text>
</comment>
<feature type="compositionally biased region" description="Polar residues" evidence="1">
    <location>
        <begin position="67"/>
        <end position="77"/>
    </location>
</feature>
<evidence type="ECO:0008006" key="4">
    <source>
        <dbReference type="Google" id="ProtNLM"/>
    </source>
</evidence>
<protein>
    <recommendedName>
        <fullName evidence="4">GATA-type domain-containing protein</fullName>
    </recommendedName>
</protein>
<organism evidence="2 3">
    <name type="scientific">Planoprotostelium fungivorum</name>
    <dbReference type="NCBI Taxonomy" id="1890364"/>
    <lineage>
        <taxon>Eukaryota</taxon>
        <taxon>Amoebozoa</taxon>
        <taxon>Evosea</taxon>
        <taxon>Variosea</taxon>
        <taxon>Cavosteliida</taxon>
        <taxon>Cavosteliaceae</taxon>
        <taxon>Planoprotostelium</taxon>
    </lineage>
</organism>
<reference evidence="2 3" key="1">
    <citation type="journal article" date="2018" name="Genome Biol. Evol.">
        <title>Multiple Roots of Fruiting Body Formation in Amoebozoa.</title>
        <authorList>
            <person name="Hillmann F."/>
            <person name="Forbes G."/>
            <person name="Novohradska S."/>
            <person name="Ferling I."/>
            <person name="Riege K."/>
            <person name="Groth M."/>
            <person name="Westermann M."/>
            <person name="Marz M."/>
            <person name="Spaller T."/>
            <person name="Winckler T."/>
            <person name="Schaap P."/>
            <person name="Glockner G."/>
        </authorList>
    </citation>
    <scope>NUCLEOTIDE SEQUENCE [LARGE SCALE GENOMIC DNA]</scope>
    <source>
        <strain evidence="2 3">Jena</strain>
    </source>
</reference>
<name>A0A2P6NXB1_9EUKA</name>
<keyword evidence="3" id="KW-1185">Reference proteome</keyword>
<feature type="region of interest" description="Disordered" evidence="1">
    <location>
        <begin position="300"/>
        <end position="330"/>
    </location>
</feature>
<gene>
    <name evidence="2" type="ORF">PROFUN_02998</name>
</gene>
<feature type="region of interest" description="Disordered" evidence="1">
    <location>
        <begin position="1"/>
        <end position="92"/>
    </location>
</feature>
<dbReference type="AlphaFoldDB" id="A0A2P6NXB1"/>
<feature type="compositionally biased region" description="Basic and acidic residues" evidence="1">
    <location>
        <begin position="304"/>
        <end position="330"/>
    </location>
</feature>
<sequence>MQDGNTQNETTEPMEVPDASTATTQMKENDVGSSSPAPVSSPAPTSSPASVSATPSENGDAMDEASDQSNQGSSSERPISHRRKPLSYRRNNHASTNVCQAVGCTSQVKQRHLCAMHQKRKERGMRIDVKSGGQICHDSLYKDRDQYRSNDGQTNQNTATNLKEWARKQLPVVDSLLATSDGSPELVLTAENLNFYFIWTLKDEGLQVTIESDGNEGLYANFVMGETDYSERLHPSIPLISVDQFHQLPDLIVQRESGQWVYNVRCYPMGPCRNRLILDQNLTLVYPSDGEKTDEEILPEEDMASIKEEDNREKEKNEREKKVKEVDTRHFPPTPREFLLQWFHDHPNARSTPPKISDMIISHYKIDRETFKQIHAAVRRSLRDSAEEDEEAAYVPIVTYESDEEEVMENPWRIRGNLMENQTKAKPLERKGGRFGNCAWCRSANPSGKFWRRGIDGTTNFCNTCGIRWFRFAQKHKVPSGIDYTGTELYKLMTNCLFAPLYNVSREQLPPCLYKTLSNVSKRKGQQTVFDDNQSFNFLKLQNFSSPKPGSYTWPIGSCETLTAESEASSGDTIPPQPYRKDPQTSFILLLLVFSSSVAADLVPDECIDRVSGVNLSFDLELDQMICEGRWLPSLWDLLIMEALSREPTLAQLPCTWRAPIAQARVLRLAYRVI</sequence>
<feature type="compositionally biased region" description="Basic residues" evidence="1">
    <location>
        <begin position="80"/>
        <end position="92"/>
    </location>
</feature>
<evidence type="ECO:0000256" key="1">
    <source>
        <dbReference type="SAM" id="MobiDB-lite"/>
    </source>
</evidence>
<evidence type="ECO:0000313" key="2">
    <source>
        <dbReference type="EMBL" id="PRP88587.1"/>
    </source>
</evidence>
<dbReference type="Proteomes" id="UP000241769">
    <property type="component" value="Unassembled WGS sequence"/>
</dbReference>
<evidence type="ECO:0000313" key="3">
    <source>
        <dbReference type="Proteomes" id="UP000241769"/>
    </source>
</evidence>
<feature type="compositionally biased region" description="Polar residues" evidence="1">
    <location>
        <begin position="1"/>
        <end position="11"/>
    </location>
</feature>
<accession>A0A2P6NXB1</accession>